<dbReference type="InterPro" id="IPR004895">
    <property type="entry name" value="Prenylated_rab_accept_PRA1"/>
</dbReference>
<keyword evidence="9" id="KW-1185">Reference proteome</keyword>
<dbReference type="PANTHER" id="PTHR19317:SF2">
    <property type="entry name" value="PRA1 FAMILY PROTEIN F2"/>
    <property type="match status" value="1"/>
</dbReference>
<name>A0AAN7K357_9MYRT</name>
<feature type="transmembrane region" description="Helical" evidence="7">
    <location>
        <begin position="143"/>
        <end position="162"/>
    </location>
</feature>
<organism evidence="8 9">
    <name type="scientific">Trapa incisa</name>
    <dbReference type="NCBI Taxonomy" id="236973"/>
    <lineage>
        <taxon>Eukaryota</taxon>
        <taxon>Viridiplantae</taxon>
        <taxon>Streptophyta</taxon>
        <taxon>Embryophyta</taxon>
        <taxon>Tracheophyta</taxon>
        <taxon>Spermatophyta</taxon>
        <taxon>Magnoliopsida</taxon>
        <taxon>eudicotyledons</taxon>
        <taxon>Gunneridae</taxon>
        <taxon>Pentapetalae</taxon>
        <taxon>rosids</taxon>
        <taxon>malvids</taxon>
        <taxon>Myrtales</taxon>
        <taxon>Lythraceae</taxon>
        <taxon>Trapa</taxon>
    </lineage>
</organism>
<protein>
    <recommendedName>
        <fullName evidence="7">PRA1 family protein</fullName>
    </recommendedName>
</protein>
<evidence type="ECO:0000256" key="7">
    <source>
        <dbReference type="RuleBase" id="RU363107"/>
    </source>
</evidence>
<comment type="similarity">
    <text evidence="3 7">Belongs to the PRA1 family.</text>
</comment>
<dbReference type="GO" id="GO:0016020">
    <property type="term" value="C:membrane"/>
    <property type="evidence" value="ECO:0007669"/>
    <property type="project" value="UniProtKB-SubCell"/>
</dbReference>
<feature type="transmembrane region" description="Helical" evidence="7">
    <location>
        <begin position="66"/>
        <end position="85"/>
    </location>
</feature>
<dbReference type="Pfam" id="PF03208">
    <property type="entry name" value="PRA1"/>
    <property type="match status" value="1"/>
</dbReference>
<dbReference type="GO" id="GO:0016192">
    <property type="term" value="P:vesicle-mediated transport"/>
    <property type="evidence" value="ECO:0007669"/>
    <property type="project" value="TreeGrafter"/>
</dbReference>
<evidence type="ECO:0000313" key="8">
    <source>
        <dbReference type="EMBL" id="KAK4756608.1"/>
    </source>
</evidence>
<sequence length="193" mass="21663">MTSYGTIPTHPNAGDFNNIEYISRTKDRLRSGLADRRPWTEIFDIRSIRLPSSFTHSLSRAKTNFIYFRANYAILMLLVLFLSLLWHPFSLIVFIIIMAAWLVSYFLRDEPLAFFGRTVDDRLVLIVMAVLTIMLLLLTHATINILVALLVGSALVLAHATARKTDNLFLDEETPGTRGLMTAVECGGSPSST</sequence>
<keyword evidence="5 7" id="KW-1133">Transmembrane helix</keyword>
<keyword evidence="7" id="KW-0813">Transport</keyword>
<keyword evidence="4 7" id="KW-0812">Transmembrane</keyword>
<evidence type="ECO:0000256" key="6">
    <source>
        <dbReference type="ARBA" id="ARBA00023136"/>
    </source>
</evidence>
<evidence type="ECO:0000256" key="4">
    <source>
        <dbReference type="ARBA" id="ARBA00022692"/>
    </source>
</evidence>
<dbReference type="Proteomes" id="UP001345219">
    <property type="component" value="Chromosome 6"/>
</dbReference>
<comment type="function">
    <text evidence="1 7">May be involved in both secretory and endocytic intracellular trafficking in the endosomal/prevacuolar compartments.</text>
</comment>
<evidence type="ECO:0000256" key="2">
    <source>
        <dbReference type="ARBA" id="ARBA00004127"/>
    </source>
</evidence>
<dbReference type="EMBL" id="JAXIOK010000013">
    <property type="protein sequence ID" value="KAK4756608.1"/>
    <property type="molecule type" value="Genomic_DNA"/>
</dbReference>
<dbReference type="AlphaFoldDB" id="A0AAN7K357"/>
<dbReference type="GO" id="GO:0005794">
    <property type="term" value="C:Golgi apparatus"/>
    <property type="evidence" value="ECO:0007669"/>
    <property type="project" value="TreeGrafter"/>
</dbReference>
<evidence type="ECO:0000313" key="9">
    <source>
        <dbReference type="Proteomes" id="UP001345219"/>
    </source>
</evidence>
<proteinExistence type="inferred from homology"/>
<gene>
    <name evidence="8" type="ORF">SAY87_006735</name>
</gene>
<reference evidence="8 9" key="1">
    <citation type="journal article" date="2023" name="Hortic Res">
        <title>Pangenome of water caltrop reveals structural variations and asymmetric subgenome divergence after allopolyploidization.</title>
        <authorList>
            <person name="Zhang X."/>
            <person name="Chen Y."/>
            <person name="Wang L."/>
            <person name="Yuan Y."/>
            <person name="Fang M."/>
            <person name="Shi L."/>
            <person name="Lu R."/>
            <person name="Comes H.P."/>
            <person name="Ma Y."/>
            <person name="Chen Y."/>
            <person name="Huang G."/>
            <person name="Zhou Y."/>
            <person name="Zheng Z."/>
            <person name="Qiu Y."/>
        </authorList>
    </citation>
    <scope>NUCLEOTIDE SEQUENCE [LARGE SCALE GENOMIC DNA]</scope>
    <source>
        <tissue evidence="8">Roots</tissue>
    </source>
</reference>
<accession>A0AAN7K357</accession>
<comment type="subcellular location">
    <subcellularLocation>
        <location evidence="2">Endomembrane system</location>
        <topology evidence="2">Multi-pass membrane protein</topology>
    </subcellularLocation>
    <subcellularLocation>
        <location evidence="7">Membrane</location>
        <topology evidence="7">Multi-pass membrane protein</topology>
    </subcellularLocation>
</comment>
<keyword evidence="6 7" id="KW-0472">Membrane</keyword>
<evidence type="ECO:0000256" key="1">
    <source>
        <dbReference type="ARBA" id="ARBA00002501"/>
    </source>
</evidence>
<comment type="caution">
    <text evidence="8">The sequence shown here is derived from an EMBL/GenBank/DDBJ whole genome shotgun (WGS) entry which is preliminary data.</text>
</comment>
<evidence type="ECO:0000256" key="3">
    <source>
        <dbReference type="ARBA" id="ARBA00006483"/>
    </source>
</evidence>
<dbReference type="PANTHER" id="PTHR19317">
    <property type="entry name" value="PRENYLATED RAB ACCEPTOR 1-RELATED"/>
    <property type="match status" value="1"/>
</dbReference>
<evidence type="ECO:0000256" key="5">
    <source>
        <dbReference type="ARBA" id="ARBA00022989"/>
    </source>
</evidence>
<dbReference type="GO" id="GO:0005783">
    <property type="term" value="C:endoplasmic reticulum"/>
    <property type="evidence" value="ECO:0007669"/>
    <property type="project" value="TreeGrafter"/>
</dbReference>